<dbReference type="EMBL" id="VTOW01000011">
    <property type="protein sequence ID" value="NKE73754.1"/>
    <property type="molecule type" value="Genomic_DNA"/>
</dbReference>
<dbReference type="Gene3D" id="3.40.50.720">
    <property type="entry name" value="NAD(P)-binding Rossmann-like Domain"/>
    <property type="match status" value="1"/>
</dbReference>
<evidence type="ECO:0000259" key="1">
    <source>
        <dbReference type="Pfam" id="PF13460"/>
    </source>
</evidence>
<feature type="domain" description="NAD(P)-binding" evidence="1">
    <location>
        <begin position="14"/>
        <end position="151"/>
    </location>
</feature>
<dbReference type="InterPro" id="IPR036291">
    <property type="entry name" value="NAD(P)-bd_dom_sf"/>
</dbReference>
<evidence type="ECO:0000313" key="3">
    <source>
        <dbReference type="Proteomes" id="UP000534783"/>
    </source>
</evidence>
<proteinExistence type="predicted"/>
<evidence type="ECO:0000313" key="2">
    <source>
        <dbReference type="EMBL" id="NKE73754.1"/>
    </source>
</evidence>
<dbReference type="InterPro" id="IPR051207">
    <property type="entry name" value="ComplexI_NDUFA9_subunit"/>
</dbReference>
<protein>
    <submittedName>
        <fullName evidence="2">NAD(P)H-binding protein</fullName>
    </submittedName>
</protein>
<reference evidence="2 3" key="1">
    <citation type="journal article" date="2020" name="Nature">
        <title>Bacterial chemolithoautotrophy via manganese oxidation.</title>
        <authorList>
            <person name="Yu H."/>
            <person name="Leadbetter J.R."/>
        </authorList>
    </citation>
    <scope>NUCLEOTIDE SEQUENCE [LARGE SCALE GENOMIC DNA]</scope>
    <source>
        <strain evidence="2 3">Mn-1</strain>
    </source>
</reference>
<dbReference type="AlphaFoldDB" id="A0A7X6DUT1"/>
<dbReference type="GO" id="GO:0044877">
    <property type="term" value="F:protein-containing complex binding"/>
    <property type="evidence" value="ECO:0007669"/>
    <property type="project" value="TreeGrafter"/>
</dbReference>
<dbReference type="InterPro" id="IPR016040">
    <property type="entry name" value="NAD(P)-bd_dom"/>
</dbReference>
<dbReference type="SUPFAM" id="SSF51735">
    <property type="entry name" value="NAD(P)-binding Rossmann-fold domains"/>
    <property type="match status" value="1"/>
</dbReference>
<sequence>MEAFDPMNRLFLTGGTGFVGGRFIDRYHRRFGITALVRGDSLSGKRVRIATGDLLDADSLLSATTGCDAVLHIGGATPNRAYAAGSFNATTVGTRNLIAAARAHGIRRFIFVSSLCVLFPGKGPYARSKTEAEEAVMRSDLEWTILRPDTIVGHGAKDLGRTLRLWKSARYIPIIGDGAYTSQPIHVDEVCAALASALETSASVGLAISLAGKDLVPFNEFARRFCRALGNNRRRFVHIPKWFVYPLAGIASFVHPQWGLNPERVNIITEPHTVDLSLMRAVLRIEPMPFEEAVRLTVNQWLRGKTASSEPPEHRTAILP</sequence>
<accession>A0A7X6DUT1</accession>
<dbReference type="PANTHER" id="PTHR12126">
    <property type="entry name" value="NADH-UBIQUINONE OXIDOREDUCTASE 39 KDA SUBUNIT-RELATED"/>
    <property type="match status" value="1"/>
</dbReference>
<comment type="caution">
    <text evidence="2">The sequence shown here is derived from an EMBL/GenBank/DDBJ whole genome shotgun (WGS) entry which is preliminary data.</text>
</comment>
<dbReference type="PANTHER" id="PTHR12126:SF11">
    <property type="entry name" value="NADH DEHYDROGENASE [UBIQUINONE] 1 ALPHA SUBCOMPLEX SUBUNIT 9, MITOCHONDRIAL"/>
    <property type="match status" value="1"/>
</dbReference>
<name>A0A7X6DUT1_9BACT</name>
<dbReference type="Pfam" id="PF13460">
    <property type="entry name" value="NAD_binding_10"/>
    <property type="match status" value="1"/>
</dbReference>
<keyword evidence="3" id="KW-1185">Reference proteome</keyword>
<dbReference type="Proteomes" id="UP000534783">
    <property type="component" value="Unassembled WGS sequence"/>
</dbReference>
<organism evidence="2 3">
    <name type="scientific">Candidatus Manganitrophus noduliformans</name>
    <dbReference type="NCBI Taxonomy" id="2606439"/>
    <lineage>
        <taxon>Bacteria</taxon>
        <taxon>Pseudomonadati</taxon>
        <taxon>Nitrospirota</taxon>
        <taxon>Nitrospiria</taxon>
        <taxon>Candidatus Troglogloeales</taxon>
        <taxon>Candidatus Manganitrophaceae</taxon>
        <taxon>Candidatus Manganitrophus</taxon>
    </lineage>
</organism>
<gene>
    <name evidence="2" type="ORF">MNODULE_23675</name>
</gene>